<organism evidence="5 6">
    <name type="scientific">Nitrincola tapanii</name>
    <dbReference type="NCBI Taxonomy" id="1708751"/>
    <lineage>
        <taxon>Bacteria</taxon>
        <taxon>Pseudomonadati</taxon>
        <taxon>Pseudomonadota</taxon>
        <taxon>Gammaproteobacteria</taxon>
        <taxon>Oceanospirillales</taxon>
        <taxon>Oceanospirillaceae</taxon>
        <taxon>Nitrincola</taxon>
    </lineage>
</organism>
<evidence type="ECO:0000313" key="5">
    <source>
        <dbReference type="EMBL" id="KAA0875003.1"/>
    </source>
</evidence>
<keyword evidence="5" id="KW-0808">Transferase</keyword>
<comment type="similarity">
    <text evidence="1 3">Belongs to the gamma-glutamylcyclotransferase family.</text>
</comment>
<dbReference type="GO" id="GO:0061929">
    <property type="term" value="F:gamma-glutamylaminecyclotransferase activity"/>
    <property type="evidence" value="ECO:0007669"/>
    <property type="project" value="InterPro"/>
</dbReference>
<sequence length="122" mass="14226">MNLEHLVAVYGSLKRGHFNHDLLNGAEFVGEDWLFEFTLYDLGPFPAVKRHPSEGVLVEIYRVTNQQLHRLDQLEGFDSEAPHKSFYLRVEVESSYGPVWVYEYNREVEPERLIGTGNWDLT</sequence>
<accession>A0A5A9W378</accession>
<name>A0A5A9W378_9GAMM</name>
<proteinExistence type="inferred from homology"/>
<feature type="active site" description="Proton acceptor" evidence="2">
    <location>
        <position position="75"/>
    </location>
</feature>
<dbReference type="GO" id="GO:0016740">
    <property type="term" value="F:transferase activity"/>
    <property type="evidence" value="ECO:0007669"/>
    <property type="project" value="UniProtKB-KW"/>
</dbReference>
<dbReference type="Gene3D" id="3.10.490.10">
    <property type="entry name" value="Gamma-glutamyl cyclotransferase-like"/>
    <property type="match status" value="1"/>
</dbReference>
<dbReference type="PANTHER" id="PTHR12510:SF4">
    <property type="entry name" value="GAMMA-GLUTAMYLAMINECYCLOTRANSFERASE"/>
    <property type="match status" value="1"/>
</dbReference>
<dbReference type="AlphaFoldDB" id="A0A5A9W378"/>
<evidence type="ECO:0000313" key="6">
    <source>
        <dbReference type="Proteomes" id="UP000325302"/>
    </source>
</evidence>
<dbReference type="RefSeq" id="WP_149390583.1">
    <property type="nucleotide sequence ID" value="NZ_SMRS01000004.1"/>
</dbReference>
<dbReference type="InterPro" id="IPR009288">
    <property type="entry name" value="AIG2-like_dom"/>
</dbReference>
<evidence type="ECO:0000256" key="3">
    <source>
        <dbReference type="RuleBase" id="RU367036"/>
    </source>
</evidence>
<dbReference type="CDD" id="cd06661">
    <property type="entry name" value="GGCT_like"/>
    <property type="match status" value="1"/>
</dbReference>
<dbReference type="InterPro" id="IPR013024">
    <property type="entry name" value="GGCT-like"/>
</dbReference>
<evidence type="ECO:0000256" key="1">
    <source>
        <dbReference type="ARBA" id="ARBA00008861"/>
    </source>
</evidence>
<comment type="caution">
    <text evidence="5">The sequence shown here is derived from an EMBL/GenBank/DDBJ whole genome shotgun (WGS) entry which is preliminary data.</text>
</comment>
<dbReference type="SUPFAM" id="SSF110857">
    <property type="entry name" value="Gamma-glutamyl cyclotransferase-like"/>
    <property type="match status" value="1"/>
</dbReference>
<keyword evidence="6" id="KW-1185">Reference proteome</keyword>
<reference evidence="5 6" key="1">
    <citation type="submission" date="2019-03" db="EMBL/GenBank/DDBJ databases">
        <title>Nitrincola sp. nov. isolated from an Indian soda lake.</title>
        <authorList>
            <person name="Joshi A."/>
            <person name="Thite S.V."/>
            <person name="Joseph N."/>
            <person name="Dhotre D."/>
            <person name="Moorthy M."/>
            <person name="Shouche Y.S."/>
        </authorList>
    </citation>
    <scope>NUCLEOTIDE SEQUENCE [LARGE SCALE GENOMIC DNA]</scope>
    <source>
        <strain evidence="5 6">MEB193</strain>
    </source>
</reference>
<feature type="domain" description="Gamma-glutamylcyclotransferase AIG2-like" evidence="4">
    <location>
        <begin position="7"/>
        <end position="120"/>
    </location>
</feature>
<dbReference type="GO" id="GO:0005829">
    <property type="term" value="C:cytosol"/>
    <property type="evidence" value="ECO:0007669"/>
    <property type="project" value="TreeGrafter"/>
</dbReference>
<evidence type="ECO:0000259" key="4">
    <source>
        <dbReference type="Pfam" id="PF06094"/>
    </source>
</evidence>
<gene>
    <name evidence="5" type="ORF">E1H14_06165</name>
</gene>
<dbReference type="Pfam" id="PF06094">
    <property type="entry name" value="GGACT"/>
    <property type="match status" value="1"/>
</dbReference>
<dbReference type="InterPro" id="IPR036568">
    <property type="entry name" value="GGCT-like_sf"/>
</dbReference>
<dbReference type="Proteomes" id="UP000325302">
    <property type="component" value="Unassembled WGS sequence"/>
</dbReference>
<dbReference type="OrthoDB" id="482277at2"/>
<dbReference type="InterPro" id="IPR039126">
    <property type="entry name" value="GGACT"/>
</dbReference>
<evidence type="ECO:0000256" key="2">
    <source>
        <dbReference type="PIRSR" id="PIRSR639126-1"/>
    </source>
</evidence>
<dbReference type="EMBL" id="SMRS01000004">
    <property type="protein sequence ID" value="KAA0875003.1"/>
    <property type="molecule type" value="Genomic_DNA"/>
</dbReference>
<protein>
    <recommendedName>
        <fullName evidence="3">Gamma-glutamylcyclotransferase family protein</fullName>
    </recommendedName>
</protein>
<dbReference type="PANTHER" id="PTHR12510">
    <property type="entry name" value="TROPONIN C-AKIN-1 PROTEIN"/>
    <property type="match status" value="1"/>
</dbReference>